<dbReference type="Proteomes" id="UP000742460">
    <property type="component" value="Unassembled WGS sequence"/>
</dbReference>
<organism evidence="3 4">
    <name type="scientific">Brachybacterium massiliense</name>
    <dbReference type="NCBI Taxonomy" id="1755098"/>
    <lineage>
        <taxon>Bacteria</taxon>
        <taxon>Bacillati</taxon>
        <taxon>Actinomycetota</taxon>
        <taxon>Actinomycetes</taxon>
        <taxon>Micrococcales</taxon>
        <taxon>Dermabacteraceae</taxon>
        <taxon>Brachybacterium</taxon>
    </lineage>
</organism>
<protein>
    <submittedName>
        <fullName evidence="3">Uncharacterized protein</fullName>
    </submittedName>
</protein>
<reference evidence="3" key="2">
    <citation type="submission" date="2021-09" db="EMBL/GenBank/DDBJ databases">
        <authorList>
            <person name="Gilroy R."/>
        </authorList>
    </citation>
    <scope>NUCLEOTIDE SEQUENCE</scope>
    <source>
        <strain evidence="3">ChiGjej5B5-22894</strain>
    </source>
</reference>
<evidence type="ECO:0000313" key="3">
    <source>
        <dbReference type="EMBL" id="HJG92531.1"/>
    </source>
</evidence>
<sequence>MGPRGRDREQGRGLSLGWDEAGHSATAPGTADGGTGAPQPSPSRLSPRARRILAITASALLVVALTVGLPRLLTTSSAPERAVTDFLQAVVQGDAEQVREAVEDAPDASPAALTPEILGAATGGLESFEIAEVEIHGEAATVTALLHGGTSSRSVAFTLSARSDSAFAPIAWELDPVPLPEFVIDVPFGVEKMTLNGVSLPIEALEPAPPGRSPQLALQLLPGGYELSILHSSPWTQTATLALEAPMTFGAWRKPARDLQIELTEDGEQEVRDQIDADLADCLRSTSPAP</sequence>
<reference evidence="3" key="1">
    <citation type="journal article" date="2021" name="PeerJ">
        <title>Extensive microbial diversity within the chicken gut microbiome revealed by metagenomics and culture.</title>
        <authorList>
            <person name="Gilroy R."/>
            <person name="Ravi A."/>
            <person name="Getino M."/>
            <person name="Pursley I."/>
            <person name="Horton D.L."/>
            <person name="Alikhan N.F."/>
            <person name="Baker D."/>
            <person name="Gharbi K."/>
            <person name="Hall N."/>
            <person name="Watson M."/>
            <person name="Adriaenssens E.M."/>
            <person name="Foster-Nyarko E."/>
            <person name="Jarju S."/>
            <person name="Secka A."/>
            <person name="Antonio M."/>
            <person name="Oren A."/>
            <person name="Chaudhuri R.R."/>
            <person name="La Ragione R."/>
            <person name="Hildebrand F."/>
            <person name="Pallen M.J."/>
        </authorList>
    </citation>
    <scope>NUCLEOTIDE SEQUENCE</scope>
    <source>
        <strain evidence="3">ChiGjej5B5-22894</strain>
    </source>
</reference>
<keyword evidence="2" id="KW-1133">Transmembrane helix</keyword>
<keyword evidence="2" id="KW-0472">Membrane</keyword>
<evidence type="ECO:0000256" key="1">
    <source>
        <dbReference type="SAM" id="MobiDB-lite"/>
    </source>
</evidence>
<feature type="non-terminal residue" evidence="3">
    <location>
        <position position="290"/>
    </location>
</feature>
<evidence type="ECO:0000256" key="2">
    <source>
        <dbReference type="SAM" id="Phobius"/>
    </source>
</evidence>
<gene>
    <name evidence="3" type="ORF">K8V81_12495</name>
</gene>
<comment type="caution">
    <text evidence="3">The sequence shown here is derived from an EMBL/GenBank/DDBJ whole genome shotgun (WGS) entry which is preliminary data.</text>
</comment>
<evidence type="ECO:0000313" key="4">
    <source>
        <dbReference type="Proteomes" id="UP000742460"/>
    </source>
</evidence>
<feature type="transmembrane region" description="Helical" evidence="2">
    <location>
        <begin position="52"/>
        <end position="73"/>
    </location>
</feature>
<accession>A0A921MYY1</accession>
<feature type="region of interest" description="Disordered" evidence="1">
    <location>
        <begin position="1"/>
        <end position="46"/>
    </location>
</feature>
<keyword evidence="2" id="KW-0812">Transmembrane</keyword>
<dbReference type="EMBL" id="DYUE01000296">
    <property type="protein sequence ID" value="HJG92531.1"/>
    <property type="molecule type" value="Genomic_DNA"/>
</dbReference>
<proteinExistence type="predicted"/>
<name>A0A921MYY1_9MICO</name>
<feature type="compositionally biased region" description="Basic and acidic residues" evidence="1">
    <location>
        <begin position="1"/>
        <end position="11"/>
    </location>
</feature>
<dbReference type="AlphaFoldDB" id="A0A921MYY1"/>